<comment type="caution">
    <text evidence="2">The sequence shown here is derived from an EMBL/GenBank/DDBJ whole genome shotgun (WGS) entry which is preliminary data.</text>
</comment>
<evidence type="ECO:0000259" key="1">
    <source>
        <dbReference type="Pfam" id="PF00078"/>
    </source>
</evidence>
<name>A0A6S7IZ12_PARCT</name>
<dbReference type="InterPro" id="IPR036691">
    <property type="entry name" value="Endo/exonu/phosph_ase_sf"/>
</dbReference>
<feature type="domain" description="Reverse transcriptase" evidence="1">
    <location>
        <begin position="171"/>
        <end position="306"/>
    </location>
</feature>
<dbReference type="EMBL" id="CACRXK020012360">
    <property type="protein sequence ID" value="CAB4023186.1"/>
    <property type="molecule type" value="Genomic_DNA"/>
</dbReference>
<dbReference type="Gene3D" id="3.60.10.10">
    <property type="entry name" value="Endonuclease/exonuclease/phosphatase"/>
    <property type="match status" value="1"/>
</dbReference>
<dbReference type="InterPro" id="IPR043502">
    <property type="entry name" value="DNA/RNA_pol_sf"/>
</dbReference>
<protein>
    <recommendedName>
        <fullName evidence="1">Reverse transcriptase domain-containing protein</fullName>
    </recommendedName>
</protein>
<evidence type="ECO:0000313" key="2">
    <source>
        <dbReference type="EMBL" id="CAB4023186.1"/>
    </source>
</evidence>
<dbReference type="Pfam" id="PF00078">
    <property type="entry name" value="RVT_1"/>
    <property type="match status" value="1"/>
</dbReference>
<dbReference type="OrthoDB" id="5419617at2759"/>
<dbReference type="InterPro" id="IPR000477">
    <property type="entry name" value="RT_dom"/>
</dbReference>
<dbReference type="SUPFAM" id="SSF56219">
    <property type="entry name" value="DNase I-like"/>
    <property type="match status" value="1"/>
</dbReference>
<gene>
    <name evidence="2" type="ORF">PACLA_8A078516</name>
</gene>
<dbReference type="Proteomes" id="UP001152795">
    <property type="component" value="Unassembled WGS sequence"/>
</dbReference>
<proteinExistence type="predicted"/>
<reference evidence="2" key="1">
    <citation type="submission" date="2020-04" db="EMBL/GenBank/DDBJ databases">
        <authorList>
            <person name="Alioto T."/>
            <person name="Alioto T."/>
            <person name="Gomez Garrido J."/>
        </authorList>
    </citation>
    <scope>NUCLEOTIDE SEQUENCE</scope>
    <source>
        <strain evidence="2">A484AB</strain>
    </source>
</reference>
<organism evidence="2 3">
    <name type="scientific">Paramuricea clavata</name>
    <name type="common">Red gorgonian</name>
    <name type="synonym">Violescent sea-whip</name>
    <dbReference type="NCBI Taxonomy" id="317549"/>
    <lineage>
        <taxon>Eukaryota</taxon>
        <taxon>Metazoa</taxon>
        <taxon>Cnidaria</taxon>
        <taxon>Anthozoa</taxon>
        <taxon>Octocorallia</taxon>
        <taxon>Malacalcyonacea</taxon>
        <taxon>Plexauridae</taxon>
        <taxon>Paramuricea</taxon>
    </lineage>
</organism>
<dbReference type="AlphaFoldDB" id="A0A6S7IZ12"/>
<accession>A0A6S7IZ12</accession>
<dbReference type="SUPFAM" id="SSF56672">
    <property type="entry name" value="DNA/RNA polymerases"/>
    <property type="match status" value="1"/>
</dbReference>
<keyword evidence="3" id="KW-1185">Reference proteome</keyword>
<evidence type="ECO:0000313" key="3">
    <source>
        <dbReference type="Proteomes" id="UP001152795"/>
    </source>
</evidence>
<sequence length="496" mass="55387">MERLPRGINSILLGTVYHPPQSDDHVLRMHIFKCLDSLLATYPNSAILVLGDFNQFKPGNLCNSFRLKKLVTKPTRESNIIDQAFSTLSPYYDAIILPPIGQSDHSSILLQLILTHAPSLPTTRLQKRDYRAPNKQNLISRLNTVNWTPLMRLNSCEEQLDSFQSVVHVALNSCIPMRRQQRVKLKTCKSDWKEIKAGVPQGTKLGPLFFLIMVNDLSSELPLYKYVDDCAISEVVRVCEPDLPKLQQELDNVTQWSSANNMKLNVKKTKDFTVSFLINQPLAQPLIVNNQPLEAVNTIKLLGVNLTSDLKWTTHIRHISSKASKRLYALRILRRNGVQPSDLRANSPVLQSGIAVKHIAKCCPSKFKCRIEGCGASHHTLLHIPNQQKKESNQDSSQKDGSDLQAGSVNTAFLQYSDAVLLQVVPLRVFGKRGKVVTVSAMLDSGSEITLVDPSLASTLDLYGQPDELVVSTVSNDIDIQHGYRVNLSVESLIDN</sequence>
<dbReference type="PANTHER" id="PTHR33332">
    <property type="entry name" value="REVERSE TRANSCRIPTASE DOMAIN-CONTAINING PROTEIN"/>
    <property type="match status" value="1"/>
</dbReference>